<feature type="compositionally biased region" description="Low complexity" evidence="4">
    <location>
        <begin position="463"/>
        <end position="481"/>
    </location>
</feature>
<feature type="binding site" evidence="3">
    <location>
        <position position="205"/>
    </location>
    <ligand>
        <name>Zn(2+)</name>
        <dbReference type="ChEBI" id="CHEBI:29105"/>
    </ligand>
</feature>
<dbReference type="InterPro" id="IPR026591">
    <property type="entry name" value="Sirtuin_cat_small_dom_sf"/>
</dbReference>
<dbReference type="GO" id="GO:0017136">
    <property type="term" value="F:histone deacetylase activity, NAD-dependent"/>
    <property type="evidence" value="ECO:0007669"/>
    <property type="project" value="TreeGrafter"/>
</dbReference>
<evidence type="ECO:0000256" key="4">
    <source>
        <dbReference type="SAM" id="MobiDB-lite"/>
    </source>
</evidence>
<dbReference type="InterPro" id="IPR050134">
    <property type="entry name" value="NAD-dep_sirtuin_deacylases"/>
</dbReference>
<dbReference type="GO" id="GO:0046872">
    <property type="term" value="F:metal ion binding"/>
    <property type="evidence" value="ECO:0007669"/>
    <property type="project" value="UniProtKB-KW"/>
</dbReference>
<dbReference type="SUPFAM" id="SSF52467">
    <property type="entry name" value="DHS-like NAD/FAD-binding domain"/>
    <property type="match status" value="1"/>
</dbReference>
<keyword evidence="3" id="KW-0479">Metal-binding</keyword>
<proteinExistence type="predicted"/>
<sequence length="489" mass="54330">MICLRPFGTLLSKAGSPPTLFGNFRKTLCVSKHRFLSSERCLETHDESLSRVAKCILEGDAKHIIVLAGAGISTASGIPDFRTPGSGLYDNLAEYNLPWPEAVFDLEYFYSDPAPFYRLAKELYPSGRYKPNIAHYFIRLLHEKSRLLRVYTQNIDSLERLAGIPEKKLIEAHGTFLKATCTVCLSKAPTEVVKKAIDTSTVPKCKKCGGVIKPDIVFFGENLPARFWKYKIDLLQTDLVLVMGTSLEVYPFASIADDVSKSVPRVLFNRDLVGTFRHRSRPLDIVVLGSVTESIKQLVKFLAWDNELNELLDECGASEPASLNPREDGKNTKYSPRKSTSNANNGSRQFSTVANSGQRNISRLTTRLRHLPMSDQLSASRSRSTDFSAPRSMSTEPTITSHQDKAPIESISVRRFAVRPKTTSAGEQIAPSSVRPVKKSHAKNLKPQPKNALALFRQLLDSPTLSDSDTSNSLSSVLPSPDFERKKHS</sequence>
<evidence type="ECO:0000256" key="3">
    <source>
        <dbReference type="PROSITE-ProRule" id="PRU00236"/>
    </source>
</evidence>
<organism evidence="6 7">
    <name type="scientific">Calicophoron daubneyi</name>
    <name type="common">Rumen fluke</name>
    <name type="synonym">Paramphistomum daubneyi</name>
    <dbReference type="NCBI Taxonomy" id="300641"/>
    <lineage>
        <taxon>Eukaryota</taxon>
        <taxon>Metazoa</taxon>
        <taxon>Spiralia</taxon>
        <taxon>Lophotrochozoa</taxon>
        <taxon>Platyhelminthes</taxon>
        <taxon>Trematoda</taxon>
        <taxon>Digenea</taxon>
        <taxon>Plagiorchiida</taxon>
        <taxon>Pronocephalata</taxon>
        <taxon>Paramphistomoidea</taxon>
        <taxon>Paramphistomidae</taxon>
        <taxon>Calicophoron</taxon>
    </lineage>
</organism>
<feature type="compositionally biased region" description="Polar residues" evidence="4">
    <location>
        <begin position="332"/>
        <end position="365"/>
    </location>
</feature>
<evidence type="ECO:0000256" key="2">
    <source>
        <dbReference type="ARBA" id="ARBA00023027"/>
    </source>
</evidence>
<dbReference type="EMBL" id="CAXLJL010000157">
    <property type="protein sequence ID" value="CAL5133824.1"/>
    <property type="molecule type" value="Genomic_DNA"/>
</dbReference>
<evidence type="ECO:0000259" key="5">
    <source>
        <dbReference type="PROSITE" id="PS50305"/>
    </source>
</evidence>
<feature type="binding site" evidence="3">
    <location>
        <position position="181"/>
    </location>
    <ligand>
        <name>Zn(2+)</name>
        <dbReference type="ChEBI" id="CHEBI:29105"/>
    </ligand>
</feature>
<dbReference type="PANTHER" id="PTHR11085">
    <property type="entry name" value="NAD-DEPENDENT PROTEIN DEACYLASE SIRTUIN-5, MITOCHONDRIAL-RELATED"/>
    <property type="match status" value="1"/>
</dbReference>
<accession>A0AAV2T9N5</accession>
<protein>
    <recommendedName>
        <fullName evidence="5">Deacetylase sirtuin-type domain-containing protein</fullName>
    </recommendedName>
</protein>
<keyword evidence="1" id="KW-0808">Transferase</keyword>
<dbReference type="GO" id="GO:0070403">
    <property type="term" value="F:NAD+ binding"/>
    <property type="evidence" value="ECO:0007669"/>
    <property type="project" value="InterPro"/>
</dbReference>
<feature type="binding site" evidence="3">
    <location>
        <position position="184"/>
    </location>
    <ligand>
        <name>Zn(2+)</name>
        <dbReference type="ChEBI" id="CHEBI:29105"/>
    </ligand>
</feature>
<evidence type="ECO:0000256" key="1">
    <source>
        <dbReference type="ARBA" id="ARBA00022679"/>
    </source>
</evidence>
<evidence type="ECO:0000313" key="6">
    <source>
        <dbReference type="EMBL" id="CAL5133824.1"/>
    </source>
</evidence>
<dbReference type="Proteomes" id="UP001497525">
    <property type="component" value="Unassembled WGS sequence"/>
</dbReference>
<name>A0AAV2T9N5_CALDB</name>
<keyword evidence="3" id="KW-0862">Zinc</keyword>
<dbReference type="Gene3D" id="3.40.50.1220">
    <property type="entry name" value="TPP-binding domain"/>
    <property type="match status" value="1"/>
</dbReference>
<comment type="caution">
    <text evidence="6">The sequence shown here is derived from an EMBL/GenBank/DDBJ whole genome shotgun (WGS) entry which is preliminary data.</text>
</comment>
<dbReference type="GO" id="GO:0005634">
    <property type="term" value="C:nucleus"/>
    <property type="evidence" value="ECO:0007669"/>
    <property type="project" value="TreeGrafter"/>
</dbReference>
<feature type="compositionally biased region" description="Polar residues" evidence="4">
    <location>
        <begin position="375"/>
        <end position="401"/>
    </location>
</feature>
<dbReference type="InterPro" id="IPR026590">
    <property type="entry name" value="Ssirtuin_cat_dom"/>
</dbReference>
<dbReference type="Gene3D" id="3.30.1600.10">
    <property type="entry name" value="SIR2/SIRT2 'Small Domain"/>
    <property type="match status" value="1"/>
</dbReference>
<gene>
    <name evidence="6" type="ORF">CDAUBV1_LOCUS7060</name>
</gene>
<dbReference type="AlphaFoldDB" id="A0AAV2T9N5"/>
<feature type="active site" description="Proton acceptor" evidence="3">
    <location>
        <position position="173"/>
    </location>
</feature>
<keyword evidence="2" id="KW-0520">NAD</keyword>
<dbReference type="PANTHER" id="PTHR11085:SF7">
    <property type="entry name" value="NAD-DEPENDENT PROTEIN DEACETYLASE"/>
    <property type="match status" value="1"/>
</dbReference>
<dbReference type="CDD" id="cd01408">
    <property type="entry name" value="SIRT1"/>
    <property type="match status" value="1"/>
</dbReference>
<evidence type="ECO:0000313" key="7">
    <source>
        <dbReference type="Proteomes" id="UP001497525"/>
    </source>
</evidence>
<feature type="binding site" evidence="3">
    <location>
        <position position="208"/>
    </location>
    <ligand>
        <name>Zn(2+)</name>
        <dbReference type="ChEBI" id="CHEBI:29105"/>
    </ligand>
</feature>
<feature type="domain" description="Deacetylase sirtuin-type" evidence="5">
    <location>
        <begin position="42"/>
        <end position="305"/>
    </location>
</feature>
<reference evidence="6" key="1">
    <citation type="submission" date="2024-06" db="EMBL/GenBank/DDBJ databases">
        <authorList>
            <person name="Liu X."/>
            <person name="Lenzi L."/>
            <person name="Haldenby T S."/>
            <person name="Uol C."/>
        </authorList>
    </citation>
    <scope>NUCLEOTIDE SEQUENCE</scope>
</reference>
<dbReference type="InterPro" id="IPR029035">
    <property type="entry name" value="DHS-like_NAD/FAD-binding_dom"/>
</dbReference>
<feature type="region of interest" description="Disordered" evidence="4">
    <location>
        <begin position="318"/>
        <end position="450"/>
    </location>
</feature>
<feature type="region of interest" description="Disordered" evidence="4">
    <location>
        <begin position="463"/>
        <end position="489"/>
    </location>
</feature>
<dbReference type="Pfam" id="PF02146">
    <property type="entry name" value="SIR2"/>
    <property type="match status" value="1"/>
</dbReference>
<dbReference type="PROSITE" id="PS50305">
    <property type="entry name" value="SIRTUIN"/>
    <property type="match status" value="1"/>
</dbReference>
<dbReference type="InterPro" id="IPR003000">
    <property type="entry name" value="Sirtuin"/>
</dbReference>